<sequence>MQNKDRKHGLTRLARLTLFLVSYIPLFLIMIFQQLYKNSEYLHFGGLNKAALLIFVKNFGVTTVLVFISVTSLIALLLLLRNLTERASESGETTKITEVENKNSECIAYLFTYIIPFVFQDSSDPSQLVPIITLMVVTYTIYVNSSMILINPTLSFWYSLYHVEIEAGTNKKKVIILTGERFMEEGDIVKIKRIAHKLYFGKGLVSNNE</sequence>
<comment type="caution">
    <text evidence="1">The sequence shown here is derived from an EMBL/GenBank/DDBJ whole genome shotgun (WGS) entry which is preliminary data.</text>
</comment>
<gene>
    <name evidence="1" type="ORF">J2W83_003892</name>
</gene>
<organism evidence="1 2">
    <name type="scientific">Pseudomonas hunanensis</name>
    <dbReference type="NCBI Taxonomy" id="1247546"/>
    <lineage>
        <taxon>Bacteria</taxon>
        <taxon>Pseudomonadati</taxon>
        <taxon>Pseudomonadota</taxon>
        <taxon>Gammaproteobacteria</taxon>
        <taxon>Pseudomonadales</taxon>
        <taxon>Pseudomonadaceae</taxon>
        <taxon>Pseudomonas</taxon>
    </lineage>
</organism>
<protein>
    <submittedName>
        <fullName evidence="1">Uncharacterized protein</fullName>
    </submittedName>
</protein>
<accession>A0ACC6K7B1</accession>
<dbReference type="EMBL" id="JAVDTH010000026">
    <property type="protein sequence ID" value="MDR6714271.1"/>
    <property type="molecule type" value="Genomic_DNA"/>
</dbReference>
<dbReference type="Proteomes" id="UP001259587">
    <property type="component" value="Unassembled WGS sequence"/>
</dbReference>
<reference evidence="1" key="1">
    <citation type="submission" date="2023-07" db="EMBL/GenBank/DDBJ databases">
        <title>Sorghum-associated microbial communities from plants grown in Nebraska, USA.</title>
        <authorList>
            <person name="Schachtman D."/>
        </authorList>
    </citation>
    <scope>NUCLEOTIDE SEQUENCE</scope>
    <source>
        <strain evidence="1">BE56</strain>
    </source>
</reference>
<evidence type="ECO:0000313" key="2">
    <source>
        <dbReference type="Proteomes" id="UP001259587"/>
    </source>
</evidence>
<name>A0ACC6K7B1_9PSED</name>
<keyword evidence="2" id="KW-1185">Reference proteome</keyword>
<proteinExistence type="predicted"/>
<evidence type="ECO:0000313" key="1">
    <source>
        <dbReference type="EMBL" id="MDR6714271.1"/>
    </source>
</evidence>